<evidence type="ECO:0000256" key="7">
    <source>
        <dbReference type="ARBA" id="ARBA00022801"/>
    </source>
</evidence>
<evidence type="ECO:0000256" key="4">
    <source>
        <dbReference type="ARBA" id="ARBA00022722"/>
    </source>
</evidence>
<feature type="domain" description="Endonuclease/exonuclease/phosphatase" evidence="12">
    <location>
        <begin position="97"/>
        <end position="372"/>
    </location>
</feature>
<dbReference type="OrthoDB" id="9975959at2759"/>
<dbReference type="Gene3D" id="3.60.10.10">
    <property type="entry name" value="Endonuclease/exonuclease/phosphatase"/>
    <property type="match status" value="1"/>
</dbReference>
<dbReference type="GO" id="GO:0004518">
    <property type="term" value="F:nuclease activity"/>
    <property type="evidence" value="ECO:0007669"/>
    <property type="project" value="UniProtKB-KW"/>
</dbReference>
<evidence type="ECO:0000256" key="3">
    <source>
        <dbReference type="ARBA" id="ARBA00004322"/>
    </source>
</evidence>
<evidence type="ECO:0000256" key="6">
    <source>
        <dbReference type="ARBA" id="ARBA00022763"/>
    </source>
</evidence>
<dbReference type="Proteomes" id="UP000612055">
    <property type="component" value="Unassembled WGS sequence"/>
</dbReference>
<evidence type="ECO:0000256" key="2">
    <source>
        <dbReference type="ARBA" id="ARBA00001946"/>
    </source>
</evidence>
<keyword evidence="10" id="KW-0539">Nucleus</keyword>
<name>A0A835YA60_9CHLO</name>
<feature type="compositionally biased region" description="Gly residues" evidence="11">
    <location>
        <begin position="425"/>
        <end position="435"/>
    </location>
</feature>
<comment type="caution">
    <text evidence="13">The sequence shown here is derived from an EMBL/GenBank/DDBJ whole genome shotgun (WGS) entry which is preliminary data.</text>
</comment>
<proteinExistence type="predicted"/>
<protein>
    <recommendedName>
        <fullName evidence="12">Endonuclease/exonuclease/phosphatase domain-containing protein</fullName>
    </recommendedName>
</protein>
<sequence>MSADSGIIDLTDSDNLDQYSLKSDDSGRKRVVSLAEGFNERLRVARTGAPRAKRAKTAARPASAAPGTSARPASAPQPQAASRPGTASAPPRTASVLTWNLWANERVELLARIKAVGDIIEREGFPDILLLQEVTPNMFAIISQTAWFRRYDGPPVPQYFTLLLARRDTVTLPAMQPWHNKDFPSSLMGRGILHTRAVVAGRPLVVGTTHLESPVGPGAQQMVQQRQEQLPQAVRELEAAAGPSGDALLAGDLNWNDSRDGPLRVPPSWSDAWLDLMPDHAGSTYDPAANPMLGGVRYKGSRLDRVLVRLPSAAPASGAGGASSGAYGGFGGGGGGGWRLGSIKLVGTAALPGLTTPRGPKGQLVPVLPSDHFGLLVKLLPAEAAAGSGGGRVLGSGPAAAPAPGSGGGPTGGRLVGSGPSAPAGAGGSAGGSSSGGASTRGAVAGAGAASTSGSASTHAPKPPAAAKPLSAGAVAGGGRAAAALLRQQRSQKLLPAAGPAKSVAAVDLSVEGDDDDEVVVCD</sequence>
<reference evidence="13" key="1">
    <citation type="journal article" date="2020" name="bioRxiv">
        <title>Comparative genomics of Chlamydomonas.</title>
        <authorList>
            <person name="Craig R.J."/>
            <person name="Hasan A.R."/>
            <person name="Ness R.W."/>
            <person name="Keightley P.D."/>
        </authorList>
    </citation>
    <scope>NUCLEOTIDE SEQUENCE</scope>
    <source>
        <strain evidence="13">CCAP 11/70</strain>
    </source>
</reference>
<evidence type="ECO:0000256" key="1">
    <source>
        <dbReference type="ARBA" id="ARBA00001936"/>
    </source>
</evidence>
<dbReference type="GO" id="GO:0003697">
    <property type="term" value="F:single-stranded DNA binding"/>
    <property type="evidence" value="ECO:0007669"/>
    <property type="project" value="TreeGrafter"/>
</dbReference>
<dbReference type="InterPro" id="IPR005135">
    <property type="entry name" value="Endo/exonuclease/phosphatase"/>
</dbReference>
<keyword evidence="8" id="KW-0460">Magnesium</keyword>
<feature type="compositionally biased region" description="Low complexity" evidence="11">
    <location>
        <begin position="436"/>
        <end position="457"/>
    </location>
</feature>
<dbReference type="Pfam" id="PF03372">
    <property type="entry name" value="Exo_endo_phos"/>
    <property type="match status" value="1"/>
</dbReference>
<keyword evidence="7" id="KW-0378">Hydrolase</keyword>
<dbReference type="GO" id="GO:0005737">
    <property type="term" value="C:cytoplasm"/>
    <property type="evidence" value="ECO:0007669"/>
    <property type="project" value="TreeGrafter"/>
</dbReference>
<evidence type="ECO:0000259" key="12">
    <source>
        <dbReference type="Pfam" id="PF03372"/>
    </source>
</evidence>
<dbReference type="PANTHER" id="PTHR15822">
    <property type="entry name" value="TRAF AND TNF RECEPTOR-ASSOCIATED PROTEIN"/>
    <property type="match status" value="1"/>
</dbReference>
<dbReference type="InterPro" id="IPR036691">
    <property type="entry name" value="Endo/exonu/phosph_ase_sf"/>
</dbReference>
<evidence type="ECO:0000313" key="13">
    <source>
        <dbReference type="EMBL" id="KAG2497061.1"/>
    </source>
</evidence>
<gene>
    <name evidence="13" type="ORF">HYH03_005058</name>
</gene>
<keyword evidence="5" id="KW-0479">Metal-binding</keyword>
<feature type="region of interest" description="Disordered" evidence="11">
    <location>
        <begin position="45"/>
        <end position="92"/>
    </location>
</feature>
<evidence type="ECO:0000256" key="5">
    <source>
        <dbReference type="ARBA" id="ARBA00022723"/>
    </source>
</evidence>
<dbReference type="GO" id="GO:0046872">
    <property type="term" value="F:metal ion binding"/>
    <property type="evidence" value="ECO:0007669"/>
    <property type="project" value="UniProtKB-KW"/>
</dbReference>
<keyword evidence="6" id="KW-0227">DNA damage</keyword>
<evidence type="ECO:0000256" key="9">
    <source>
        <dbReference type="ARBA" id="ARBA00023204"/>
    </source>
</evidence>
<keyword evidence="14" id="KW-1185">Reference proteome</keyword>
<keyword evidence="9" id="KW-0234">DNA repair</keyword>
<dbReference type="InterPro" id="IPR051547">
    <property type="entry name" value="TDP2-like"/>
</dbReference>
<evidence type="ECO:0000256" key="10">
    <source>
        <dbReference type="ARBA" id="ARBA00023242"/>
    </source>
</evidence>
<dbReference type="PANTHER" id="PTHR15822:SF4">
    <property type="entry name" value="TYROSYL-DNA PHOSPHODIESTERASE 2"/>
    <property type="match status" value="1"/>
</dbReference>
<feature type="region of interest" description="Disordered" evidence="11">
    <location>
        <begin position="396"/>
        <end position="472"/>
    </location>
</feature>
<comment type="cofactor">
    <cofactor evidence="1">
        <name>Mn(2+)</name>
        <dbReference type="ChEBI" id="CHEBI:29035"/>
    </cofactor>
</comment>
<feature type="region of interest" description="Disordered" evidence="11">
    <location>
        <begin position="1"/>
        <end position="26"/>
    </location>
</feature>
<evidence type="ECO:0000256" key="11">
    <source>
        <dbReference type="SAM" id="MobiDB-lite"/>
    </source>
</evidence>
<feature type="compositionally biased region" description="Gly residues" evidence="11">
    <location>
        <begin position="405"/>
        <end position="416"/>
    </location>
</feature>
<comment type="subcellular location">
    <subcellularLocation>
        <location evidence="3">Nucleus</location>
        <location evidence="3">PML body</location>
    </subcellularLocation>
</comment>
<evidence type="ECO:0000313" key="14">
    <source>
        <dbReference type="Proteomes" id="UP000612055"/>
    </source>
</evidence>
<comment type="cofactor">
    <cofactor evidence="2">
        <name>Mg(2+)</name>
        <dbReference type="ChEBI" id="CHEBI:18420"/>
    </cofactor>
</comment>
<keyword evidence="4" id="KW-0540">Nuclease</keyword>
<dbReference type="EMBL" id="JAEHOE010000016">
    <property type="protein sequence ID" value="KAG2497061.1"/>
    <property type="molecule type" value="Genomic_DNA"/>
</dbReference>
<accession>A0A835YA60</accession>
<dbReference type="CDD" id="cd09080">
    <property type="entry name" value="TDP2"/>
    <property type="match status" value="1"/>
</dbReference>
<feature type="compositionally biased region" description="Low complexity" evidence="11">
    <location>
        <begin position="58"/>
        <end position="84"/>
    </location>
</feature>
<dbReference type="GO" id="GO:0006302">
    <property type="term" value="P:double-strand break repair"/>
    <property type="evidence" value="ECO:0007669"/>
    <property type="project" value="TreeGrafter"/>
</dbReference>
<dbReference type="GO" id="GO:0070260">
    <property type="term" value="F:5'-tyrosyl-DNA phosphodiesterase activity"/>
    <property type="evidence" value="ECO:0007669"/>
    <property type="project" value="TreeGrafter"/>
</dbReference>
<evidence type="ECO:0000256" key="8">
    <source>
        <dbReference type="ARBA" id="ARBA00022842"/>
    </source>
</evidence>
<organism evidence="13 14">
    <name type="scientific">Edaphochlamys debaryana</name>
    <dbReference type="NCBI Taxonomy" id="47281"/>
    <lineage>
        <taxon>Eukaryota</taxon>
        <taxon>Viridiplantae</taxon>
        <taxon>Chlorophyta</taxon>
        <taxon>core chlorophytes</taxon>
        <taxon>Chlorophyceae</taxon>
        <taxon>CS clade</taxon>
        <taxon>Chlamydomonadales</taxon>
        <taxon>Chlamydomonadales incertae sedis</taxon>
        <taxon>Edaphochlamys</taxon>
    </lineage>
</organism>
<dbReference type="SUPFAM" id="SSF56219">
    <property type="entry name" value="DNase I-like"/>
    <property type="match status" value="1"/>
</dbReference>
<dbReference type="AlphaFoldDB" id="A0A835YA60"/>